<evidence type="ECO:0000313" key="1">
    <source>
        <dbReference type="EMBL" id="MCY8319116.1"/>
    </source>
</evidence>
<organism evidence="1 2">
    <name type="scientific">Bacillus vallismortis</name>
    <dbReference type="NCBI Taxonomy" id="72361"/>
    <lineage>
        <taxon>Bacteria</taxon>
        <taxon>Bacillati</taxon>
        <taxon>Bacillota</taxon>
        <taxon>Bacilli</taxon>
        <taxon>Bacillales</taxon>
        <taxon>Bacillaceae</taxon>
        <taxon>Bacillus</taxon>
    </lineage>
</organism>
<reference evidence="1" key="1">
    <citation type="submission" date="2022-02" db="EMBL/GenBank/DDBJ databases">
        <title>Crop Bioprotection Bacillus Genome Sequencing.</title>
        <authorList>
            <person name="Dunlap C."/>
        </authorList>
    </citation>
    <scope>NUCLEOTIDE SEQUENCE</scope>
    <source>
        <strain evidence="1">98-1</strain>
    </source>
</reference>
<gene>
    <name evidence="1" type="ORF">MOC71_20945</name>
</gene>
<name>A0AAP3FVE1_BACVA</name>
<accession>A0AAP3FVE1</accession>
<proteinExistence type="predicted"/>
<protein>
    <submittedName>
        <fullName evidence="1">Uncharacterized protein</fullName>
    </submittedName>
</protein>
<dbReference type="AlphaFoldDB" id="A0AAP3FVE1"/>
<comment type="caution">
    <text evidence="1">The sequence shown here is derived from an EMBL/GenBank/DDBJ whole genome shotgun (WGS) entry which is preliminary data.</text>
</comment>
<sequence length="56" mass="6720">MEKELMQPKTELEVLAATVNNMVQQEKRITVIENEQKRIFDLIKSVELEKRNQQNY</sequence>
<evidence type="ECO:0000313" key="2">
    <source>
        <dbReference type="Proteomes" id="UP001067121"/>
    </source>
</evidence>
<dbReference type="RefSeq" id="WP_268544971.1">
    <property type="nucleotide sequence ID" value="NZ_JALAOH010000117.1"/>
</dbReference>
<dbReference type="Proteomes" id="UP001067121">
    <property type="component" value="Unassembled WGS sequence"/>
</dbReference>
<dbReference type="EMBL" id="JALAOH010000117">
    <property type="protein sequence ID" value="MCY8319116.1"/>
    <property type="molecule type" value="Genomic_DNA"/>
</dbReference>